<reference evidence="2 3" key="1">
    <citation type="submission" date="2018-09" db="EMBL/GenBank/DDBJ databases">
        <authorList>
            <person name="Zhu H."/>
        </authorList>
    </citation>
    <scope>NUCLEOTIDE SEQUENCE [LARGE SCALE GENOMIC DNA]</scope>
    <source>
        <strain evidence="2 3">K2S05-167</strain>
    </source>
</reference>
<keyword evidence="2" id="KW-0378">Hydrolase</keyword>
<evidence type="ECO:0000313" key="3">
    <source>
        <dbReference type="Proteomes" id="UP000286287"/>
    </source>
</evidence>
<dbReference type="InterPro" id="IPR011992">
    <property type="entry name" value="EF-hand-dom_pair"/>
</dbReference>
<dbReference type="Pfam" id="PF00561">
    <property type="entry name" value="Abhydrolase_1"/>
    <property type="match status" value="1"/>
</dbReference>
<dbReference type="InterPro" id="IPR029058">
    <property type="entry name" value="AB_hydrolase_fold"/>
</dbReference>
<keyword evidence="3" id="KW-1185">Reference proteome</keyword>
<organism evidence="2 3">
    <name type="scientific">Deinococcus cavernae</name>
    <dbReference type="NCBI Taxonomy" id="2320857"/>
    <lineage>
        <taxon>Bacteria</taxon>
        <taxon>Thermotogati</taxon>
        <taxon>Deinococcota</taxon>
        <taxon>Deinococci</taxon>
        <taxon>Deinococcales</taxon>
        <taxon>Deinococcaceae</taxon>
        <taxon>Deinococcus</taxon>
    </lineage>
</organism>
<protein>
    <submittedName>
        <fullName evidence="2">Alpha/beta fold hydrolase</fullName>
    </submittedName>
</protein>
<proteinExistence type="predicted"/>
<dbReference type="PANTHER" id="PTHR43265:SF1">
    <property type="entry name" value="ESTERASE ESTD"/>
    <property type="match status" value="1"/>
</dbReference>
<dbReference type="PROSITE" id="PS50222">
    <property type="entry name" value="EF_HAND_2"/>
    <property type="match status" value="1"/>
</dbReference>
<dbReference type="EMBL" id="QYUJ01000014">
    <property type="protein sequence ID" value="RJF71421.1"/>
    <property type="molecule type" value="Genomic_DNA"/>
</dbReference>
<dbReference type="AlphaFoldDB" id="A0A418V5N7"/>
<dbReference type="SUPFAM" id="SSF53474">
    <property type="entry name" value="alpha/beta-Hydrolases"/>
    <property type="match status" value="1"/>
</dbReference>
<evidence type="ECO:0000313" key="2">
    <source>
        <dbReference type="EMBL" id="RJF71421.1"/>
    </source>
</evidence>
<sequence length="380" mass="40154">MTTPPPPPAAQITLQNTQPLTFKTADGAVLSGELSLPVGAKPGQRFPTVVLLHGSGPNDLNETLPAQVAGVPGGSAVFLQLAQQLNSQGFAVVRFNKRGVLGVGPQVLPAAQRMGAAFTVSGYLKDALSVLNHTRTLSAVNPAQVYLLGHSEGTMLAASLARQHPQLVRGLVLIGTVGHSFRDTLHFQLVDRPLAQLHQLFDTDRDGFLTIPELLDTFKKLGIPPASQADGLGLVPKGDSWVFAPSLNPDAQGRVNIDRDLKAHLEALFAPFPNLPGLPAQEVLYLSDAEKFGSVTTLLPGYQGPVLMLHGELDAQTVLDGARKALQAVQASGNTQAKLIVYPGLGHSLAPMKGGIPTLGPMEARPLNDLTDWLKQVSAK</sequence>
<dbReference type="Gene3D" id="3.40.50.1820">
    <property type="entry name" value="alpha/beta hydrolase"/>
    <property type="match status" value="2"/>
</dbReference>
<dbReference type="Proteomes" id="UP000286287">
    <property type="component" value="Unassembled WGS sequence"/>
</dbReference>
<dbReference type="RefSeq" id="WP_119762578.1">
    <property type="nucleotide sequence ID" value="NZ_QYUJ01000014.1"/>
</dbReference>
<dbReference type="OrthoDB" id="9805423at2"/>
<dbReference type="GO" id="GO:0052689">
    <property type="term" value="F:carboxylic ester hydrolase activity"/>
    <property type="evidence" value="ECO:0007669"/>
    <property type="project" value="TreeGrafter"/>
</dbReference>
<gene>
    <name evidence="2" type="ORF">D3875_07395</name>
</gene>
<dbReference type="InterPro" id="IPR000073">
    <property type="entry name" value="AB_hydrolase_1"/>
</dbReference>
<evidence type="ECO:0000259" key="1">
    <source>
        <dbReference type="PROSITE" id="PS50222"/>
    </source>
</evidence>
<feature type="domain" description="EF-hand" evidence="1">
    <location>
        <begin position="189"/>
        <end position="224"/>
    </location>
</feature>
<dbReference type="InterPro" id="IPR053145">
    <property type="entry name" value="AB_hydrolase_Est10"/>
</dbReference>
<dbReference type="PROSITE" id="PS00018">
    <property type="entry name" value="EF_HAND_1"/>
    <property type="match status" value="1"/>
</dbReference>
<dbReference type="PANTHER" id="PTHR43265">
    <property type="entry name" value="ESTERASE ESTD"/>
    <property type="match status" value="1"/>
</dbReference>
<dbReference type="SUPFAM" id="SSF47473">
    <property type="entry name" value="EF-hand"/>
    <property type="match status" value="1"/>
</dbReference>
<dbReference type="InterPro" id="IPR002048">
    <property type="entry name" value="EF_hand_dom"/>
</dbReference>
<dbReference type="GO" id="GO:0005509">
    <property type="term" value="F:calcium ion binding"/>
    <property type="evidence" value="ECO:0007669"/>
    <property type="project" value="InterPro"/>
</dbReference>
<dbReference type="InterPro" id="IPR018247">
    <property type="entry name" value="EF_Hand_1_Ca_BS"/>
</dbReference>
<comment type="caution">
    <text evidence="2">The sequence shown here is derived from an EMBL/GenBank/DDBJ whole genome shotgun (WGS) entry which is preliminary data.</text>
</comment>
<name>A0A418V5N7_9DEIO</name>
<accession>A0A418V5N7</accession>